<reference evidence="1" key="1">
    <citation type="submission" date="2019-02" db="EMBL/GenBank/DDBJ databases">
        <authorList>
            <person name="Gruber-Vodicka R. H."/>
            <person name="Seah K. B. B."/>
        </authorList>
    </citation>
    <scope>NUCLEOTIDE SEQUENCE</scope>
    <source>
        <strain evidence="1">BECK_S426</strain>
    </source>
</reference>
<dbReference type="EMBL" id="CAADFP010000464">
    <property type="protein sequence ID" value="VFK35997.1"/>
    <property type="molecule type" value="Genomic_DNA"/>
</dbReference>
<sequence>MFIDLYAKVASRSLTALKTFSKCSSIPYELRFPDSFRLVMKHDPCFCICLYRYGYLSCPRIGYLEALTKQLRISS</sequence>
<gene>
    <name evidence="1" type="ORF">BECKLPF1236C_GA0070990_104642</name>
</gene>
<protein>
    <submittedName>
        <fullName evidence="1">Uncharacterized protein</fullName>
    </submittedName>
</protein>
<organism evidence="1">
    <name type="scientific">Candidatus Kentrum sp. LPFa</name>
    <dbReference type="NCBI Taxonomy" id="2126335"/>
    <lineage>
        <taxon>Bacteria</taxon>
        <taxon>Pseudomonadati</taxon>
        <taxon>Pseudomonadota</taxon>
        <taxon>Gammaproteobacteria</taxon>
        <taxon>Candidatus Kentrum</taxon>
    </lineage>
</organism>
<evidence type="ECO:0000313" key="1">
    <source>
        <dbReference type="EMBL" id="VFK35997.1"/>
    </source>
</evidence>
<proteinExistence type="predicted"/>
<dbReference type="AlphaFoldDB" id="A0A450Y382"/>
<accession>A0A450Y382</accession>
<name>A0A450Y382_9GAMM</name>